<name>A0A0B7AJ15_9EUPU</name>
<feature type="non-terminal residue" evidence="1">
    <location>
        <position position="1"/>
    </location>
</feature>
<organism evidence="1">
    <name type="scientific">Arion vulgaris</name>
    <dbReference type="NCBI Taxonomy" id="1028688"/>
    <lineage>
        <taxon>Eukaryota</taxon>
        <taxon>Metazoa</taxon>
        <taxon>Spiralia</taxon>
        <taxon>Lophotrochozoa</taxon>
        <taxon>Mollusca</taxon>
        <taxon>Gastropoda</taxon>
        <taxon>Heterobranchia</taxon>
        <taxon>Euthyneura</taxon>
        <taxon>Panpulmonata</taxon>
        <taxon>Eupulmonata</taxon>
        <taxon>Stylommatophora</taxon>
        <taxon>Helicina</taxon>
        <taxon>Arionoidea</taxon>
        <taxon>Arionidae</taxon>
        <taxon>Arion</taxon>
    </lineage>
</organism>
<protein>
    <submittedName>
        <fullName evidence="1">Uncharacterized protein</fullName>
    </submittedName>
</protein>
<sequence length="57" mass="6855">KKKRTIFRMTGKCLNHFAKITCITFHHETATETNDQNQTYCPRYSDILFNQNYLNRV</sequence>
<dbReference type="AlphaFoldDB" id="A0A0B7AJ15"/>
<accession>A0A0B7AJ15</accession>
<evidence type="ECO:0000313" key="1">
    <source>
        <dbReference type="EMBL" id="CEK80061.1"/>
    </source>
</evidence>
<proteinExistence type="predicted"/>
<dbReference type="EMBL" id="HACG01033196">
    <property type="protein sequence ID" value="CEK80061.1"/>
    <property type="molecule type" value="Transcribed_RNA"/>
</dbReference>
<gene>
    <name evidence="1" type="primary">ORF118894</name>
</gene>
<reference evidence="1" key="1">
    <citation type="submission" date="2014-12" db="EMBL/GenBank/DDBJ databases">
        <title>Insight into the proteome of Arion vulgaris.</title>
        <authorList>
            <person name="Aradska J."/>
            <person name="Bulat T."/>
            <person name="Smidak R."/>
            <person name="Sarate P."/>
            <person name="Gangsoo J."/>
            <person name="Sialana F."/>
            <person name="Bilban M."/>
            <person name="Lubec G."/>
        </authorList>
    </citation>
    <scope>NUCLEOTIDE SEQUENCE</scope>
    <source>
        <tissue evidence="1">Skin</tissue>
    </source>
</reference>